<dbReference type="InterPro" id="IPR019080">
    <property type="entry name" value="YqaJ_viral_recombinase"/>
</dbReference>
<dbReference type="Proteomes" id="UP001217089">
    <property type="component" value="Unassembled WGS sequence"/>
</dbReference>
<dbReference type="Pfam" id="PF09588">
    <property type="entry name" value="YqaJ"/>
    <property type="match status" value="1"/>
</dbReference>
<reference evidence="2 3" key="1">
    <citation type="submission" date="2022-12" db="EMBL/GenBank/DDBJ databases">
        <title>Chromosome-level genome of Tegillarca granosa.</title>
        <authorList>
            <person name="Kim J."/>
        </authorList>
    </citation>
    <scope>NUCLEOTIDE SEQUENCE [LARGE SCALE GENOMIC DNA]</scope>
    <source>
        <strain evidence="2">Teg-2019</strain>
        <tissue evidence="2">Adductor muscle</tissue>
    </source>
</reference>
<dbReference type="PANTHER" id="PTHR46609:SF8">
    <property type="entry name" value="YQAJ VIRAL RECOMBINASE DOMAIN-CONTAINING PROTEIN"/>
    <property type="match status" value="1"/>
</dbReference>
<evidence type="ECO:0000259" key="1">
    <source>
        <dbReference type="Pfam" id="PF09588"/>
    </source>
</evidence>
<sequence>MEKITQRYSRLPEAVQWGIDHESIAKQDYVDLKSLLSDEFSIEATGLTLCKTHSFIGASSDGKVTDGTDVGVLEIKCPFSVGGTRVTDMEN</sequence>
<dbReference type="InterPro" id="IPR011335">
    <property type="entry name" value="Restrct_endonuc-II-like"/>
</dbReference>
<name>A0ABQ9EJH7_TEGGR</name>
<proteinExistence type="predicted"/>
<dbReference type="Gene3D" id="3.90.320.10">
    <property type="match status" value="1"/>
</dbReference>
<gene>
    <name evidence="2" type="ORF">KUTeg_018655</name>
</gene>
<dbReference type="InterPro" id="IPR011604">
    <property type="entry name" value="PDDEXK-like_dom_sf"/>
</dbReference>
<dbReference type="PANTHER" id="PTHR46609">
    <property type="entry name" value="EXONUCLEASE, PHAGE-TYPE/RECB, C-TERMINAL DOMAIN-CONTAINING PROTEIN"/>
    <property type="match status" value="1"/>
</dbReference>
<feature type="domain" description="YqaJ viral recombinase" evidence="1">
    <location>
        <begin position="12"/>
        <end position="80"/>
    </location>
</feature>
<organism evidence="2 3">
    <name type="scientific">Tegillarca granosa</name>
    <name type="common">Malaysian cockle</name>
    <name type="synonym">Anadara granosa</name>
    <dbReference type="NCBI Taxonomy" id="220873"/>
    <lineage>
        <taxon>Eukaryota</taxon>
        <taxon>Metazoa</taxon>
        <taxon>Spiralia</taxon>
        <taxon>Lophotrochozoa</taxon>
        <taxon>Mollusca</taxon>
        <taxon>Bivalvia</taxon>
        <taxon>Autobranchia</taxon>
        <taxon>Pteriomorphia</taxon>
        <taxon>Arcoida</taxon>
        <taxon>Arcoidea</taxon>
        <taxon>Arcidae</taxon>
        <taxon>Tegillarca</taxon>
    </lineage>
</organism>
<dbReference type="InterPro" id="IPR051703">
    <property type="entry name" value="NF-kappa-B_Signaling_Reg"/>
</dbReference>
<evidence type="ECO:0000313" key="3">
    <source>
        <dbReference type="Proteomes" id="UP001217089"/>
    </source>
</evidence>
<keyword evidence="3" id="KW-1185">Reference proteome</keyword>
<dbReference type="SUPFAM" id="SSF52980">
    <property type="entry name" value="Restriction endonuclease-like"/>
    <property type="match status" value="1"/>
</dbReference>
<comment type="caution">
    <text evidence="2">The sequence shown here is derived from an EMBL/GenBank/DDBJ whole genome shotgun (WGS) entry which is preliminary data.</text>
</comment>
<accession>A0ABQ9EJH7</accession>
<dbReference type="EMBL" id="JARBDR010000908">
    <property type="protein sequence ID" value="KAJ8303732.1"/>
    <property type="molecule type" value="Genomic_DNA"/>
</dbReference>
<protein>
    <recommendedName>
        <fullName evidence="1">YqaJ viral recombinase domain-containing protein</fullName>
    </recommendedName>
</protein>
<evidence type="ECO:0000313" key="2">
    <source>
        <dbReference type="EMBL" id="KAJ8303732.1"/>
    </source>
</evidence>